<organism evidence="1 2">
    <name type="scientific">Vibrio cholerae</name>
    <dbReference type="NCBI Taxonomy" id="666"/>
    <lineage>
        <taxon>Bacteria</taxon>
        <taxon>Pseudomonadati</taxon>
        <taxon>Pseudomonadota</taxon>
        <taxon>Gammaproteobacteria</taxon>
        <taxon>Vibrionales</taxon>
        <taxon>Vibrionaceae</taxon>
        <taxon>Vibrio</taxon>
    </lineage>
</organism>
<protein>
    <submittedName>
        <fullName evidence="1">NAD-dependent DNA ligase LigA</fullName>
        <ecNumber evidence="1">6.5.1.2</ecNumber>
    </submittedName>
</protein>
<keyword evidence="1" id="KW-0436">Ligase</keyword>
<evidence type="ECO:0000313" key="2">
    <source>
        <dbReference type="Proteomes" id="UP000041770"/>
    </source>
</evidence>
<dbReference type="Proteomes" id="UP000041770">
    <property type="component" value="Unassembled WGS sequence"/>
</dbReference>
<evidence type="ECO:0000313" key="1">
    <source>
        <dbReference type="EMBL" id="CSD31623.1"/>
    </source>
</evidence>
<dbReference type="Gene3D" id="3.40.50.10190">
    <property type="entry name" value="BRCT domain"/>
    <property type="match status" value="1"/>
</dbReference>
<dbReference type="EC" id="6.5.1.2" evidence="1"/>
<sequence length="33" mass="3526">MVFAGEAAGSKLAKATELGIQVFDEQALIEFLK</sequence>
<reference evidence="1 2" key="1">
    <citation type="submission" date="2015-07" db="EMBL/GenBank/DDBJ databases">
        <authorList>
            <consortium name="Pathogen Informatics"/>
        </authorList>
    </citation>
    <scope>NUCLEOTIDE SEQUENCE [LARGE SCALE GENOMIC DNA]</scope>
    <source>
        <strain evidence="1 2">A316</strain>
    </source>
</reference>
<accession>A0A656AS89</accession>
<dbReference type="EMBL" id="CWQY01000049">
    <property type="protein sequence ID" value="CSD31623.1"/>
    <property type="molecule type" value="Genomic_DNA"/>
</dbReference>
<gene>
    <name evidence="1" type="primary">ligA_1</name>
    <name evidence="1" type="ORF">ERS013200_03868</name>
</gene>
<proteinExistence type="predicted"/>
<dbReference type="GO" id="GO:0003911">
    <property type="term" value="F:DNA ligase (NAD+) activity"/>
    <property type="evidence" value="ECO:0007669"/>
    <property type="project" value="UniProtKB-EC"/>
</dbReference>
<dbReference type="AlphaFoldDB" id="A0A656AS89"/>
<name>A0A656AS89_VIBCL</name>
<dbReference type="InterPro" id="IPR036420">
    <property type="entry name" value="BRCT_dom_sf"/>
</dbReference>